<gene>
    <name evidence="1" type="ORF">Val02_33580</name>
</gene>
<dbReference type="RefSeq" id="WP_239153068.1">
    <property type="nucleotide sequence ID" value="NZ_BOPF01000010.1"/>
</dbReference>
<dbReference type="Pfam" id="PF16868">
    <property type="entry name" value="NMT1_3"/>
    <property type="match status" value="1"/>
</dbReference>
<dbReference type="AlphaFoldDB" id="A0A8J3YL90"/>
<dbReference type="EMBL" id="BOPF01000010">
    <property type="protein sequence ID" value="GIJ46472.1"/>
    <property type="molecule type" value="Genomic_DNA"/>
</dbReference>
<organism evidence="1 2">
    <name type="scientific">Virgisporangium aliadipatigenens</name>
    <dbReference type="NCBI Taxonomy" id="741659"/>
    <lineage>
        <taxon>Bacteria</taxon>
        <taxon>Bacillati</taxon>
        <taxon>Actinomycetota</taxon>
        <taxon>Actinomycetes</taxon>
        <taxon>Micromonosporales</taxon>
        <taxon>Micromonosporaceae</taxon>
        <taxon>Virgisporangium</taxon>
    </lineage>
</organism>
<evidence type="ECO:0000313" key="2">
    <source>
        <dbReference type="Proteomes" id="UP000619260"/>
    </source>
</evidence>
<name>A0A8J3YL90_9ACTN</name>
<keyword evidence="2" id="KW-1185">Reference proteome</keyword>
<reference evidence="1" key="1">
    <citation type="submission" date="2021-01" db="EMBL/GenBank/DDBJ databases">
        <title>Whole genome shotgun sequence of Virgisporangium aliadipatigenens NBRC 105644.</title>
        <authorList>
            <person name="Komaki H."/>
            <person name="Tamura T."/>
        </authorList>
    </citation>
    <scope>NUCLEOTIDE SEQUENCE</scope>
    <source>
        <strain evidence="1">NBRC 105644</strain>
    </source>
</reference>
<dbReference type="InterPro" id="IPR011852">
    <property type="entry name" value="TRAP_TAXI"/>
</dbReference>
<dbReference type="PANTHER" id="PTHR42941:SF1">
    <property type="entry name" value="SLL1037 PROTEIN"/>
    <property type="match status" value="1"/>
</dbReference>
<accession>A0A8J3YL90</accession>
<sequence length="317" mass="33053">MDRRGFLRTAGALAAALPAAGCDGAAAPPLERLTIAAGGPDDGFRPIAEALAAHARDRWSIEARVVDATGPRESLELVTGGGAAVAFAPADLVAVARGGEPPFRGALPVLALANLYEDVVHAFTRVDVGVRELPRFAGRRLGTGSPGAELVTTRLLAAGRLTINANVQPIPLRVADAAEALAAGTVDAFVVSGAPPLAPILRVRERVRLRLLRLTDEVEQLRASWGGTYAERSMPMSVYDTPEGDVTVGVANLLVASAELPDAVARALTGLLFDARPALIAALPAARRIDPRTALATGPVPLHPGARRHYRETKPFA</sequence>
<dbReference type="NCBIfam" id="TIGR02122">
    <property type="entry name" value="TRAP_TAXI"/>
    <property type="match status" value="1"/>
</dbReference>
<dbReference type="InterPro" id="IPR006311">
    <property type="entry name" value="TAT_signal"/>
</dbReference>
<dbReference type="Gene3D" id="3.40.190.10">
    <property type="entry name" value="Periplasmic binding protein-like II"/>
    <property type="match status" value="2"/>
</dbReference>
<dbReference type="PROSITE" id="PS51318">
    <property type="entry name" value="TAT"/>
    <property type="match status" value="1"/>
</dbReference>
<comment type="caution">
    <text evidence="1">The sequence shown here is derived from an EMBL/GenBank/DDBJ whole genome shotgun (WGS) entry which is preliminary data.</text>
</comment>
<dbReference type="SUPFAM" id="SSF53850">
    <property type="entry name" value="Periplasmic binding protein-like II"/>
    <property type="match status" value="1"/>
</dbReference>
<dbReference type="PANTHER" id="PTHR42941">
    <property type="entry name" value="SLL1037 PROTEIN"/>
    <property type="match status" value="1"/>
</dbReference>
<dbReference type="Proteomes" id="UP000619260">
    <property type="component" value="Unassembled WGS sequence"/>
</dbReference>
<proteinExistence type="predicted"/>
<protein>
    <submittedName>
        <fullName evidence="1">C4-dicarboxylate ABC transporter substrate-binding protein</fullName>
    </submittedName>
</protein>
<evidence type="ECO:0000313" key="1">
    <source>
        <dbReference type="EMBL" id="GIJ46472.1"/>
    </source>
</evidence>